<name>A0A9N9LR09_9HELO</name>
<evidence type="ECO:0000313" key="4">
    <source>
        <dbReference type="Proteomes" id="UP000701801"/>
    </source>
</evidence>
<dbReference type="PANTHER" id="PTHR15020:SF50">
    <property type="entry name" value="UPF0659 PROTEIN YMR090W"/>
    <property type="match status" value="1"/>
</dbReference>
<accession>A0A9N9LR09</accession>
<comment type="similarity">
    <text evidence="1">Belongs to the avfA family.</text>
</comment>
<keyword evidence="4" id="KW-1185">Reference proteome</keyword>
<evidence type="ECO:0000256" key="1">
    <source>
        <dbReference type="ARBA" id="ARBA00038376"/>
    </source>
</evidence>
<comment type="caution">
    <text evidence="3">The sequence shown here is derived from an EMBL/GenBank/DDBJ whole genome shotgun (WGS) entry which is preliminary data.</text>
</comment>
<sequence length="253" mass="27576">MPSVLIFGGGGNLAKFITERLIKKDYTVYSVIRQQEHIPTLQQLGAEPIVQSLEESSVADLASIIKSKTPDTIIFAAGGGMRAMKDPSVSERVDRDGAIKVFDAVAEAGCTKRLILISTIDARNRNTSAPTWYTAEDLETCTQLWGMLPGYMTSKYEADKNLVKGNGKRGLEYTIVRPTWYNEGGWTGKVAAGKVGTAPKVSREDVADVFVECVEDSGTIGTIFEVKGGDVPVKDAVRRVAADKIDVFEECYR</sequence>
<reference evidence="3" key="1">
    <citation type="submission" date="2021-07" db="EMBL/GenBank/DDBJ databases">
        <authorList>
            <person name="Durling M."/>
        </authorList>
    </citation>
    <scope>NUCLEOTIDE SEQUENCE</scope>
</reference>
<dbReference type="InterPro" id="IPR016040">
    <property type="entry name" value="NAD(P)-bd_dom"/>
</dbReference>
<dbReference type="SUPFAM" id="SSF51735">
    <property type="entry name" value="NAD(P)-binding Rossmann-fold domains"/>
    <property type="match status" value="1"/>
</dbReference>
<proteinExistence type="inferred from homology"/>
<dbReference type="Pfam" id="PF13460">
    <property type="entry name" value="NAD_binding_10"/>
    <property type="match status" value="1"/>
</dbReference>
<feature type="domain" description="NAD(P)-binding" evidence="2">
    <location>
        <begin position="8"/>
        <end position="216"/>
    </location>
</feature>
<gene>
    <name evidence="3" type="ORF">HYALB_00012316</name>
</gene>
<dbReference type="AlphaFoldDB" id="A0A9N9LR09"/>
<evidence type="ECO:0000313" key="3">
    <source>
        <dbReference type="EMBL" id="CAG8975981.1"/>
    </source>
</evidence>
<dbReference type="PANTHER" id="PTHR15020">
    <property type="entry name" value="FLAVIN REDUCTASE-RELATED"/>
    <property type="match status" value="1"/>
</dbReference>
<dbReference type="EMBL" id="CAJVRM010000158">
    <property type="protein sequence ID" value="CAG8975981.1"/>
    <property type="molecule type" value="Genomic_DNA"/>
</dbReference>
<dbReference type="Gene3D" id="3.40.50.720">
    <property type="entry name" value="NAD(P)-binding Rossmann-like Domain"/>
    <property type="match status" value="1"/>
</dbReference>
<dbReference type="InterPro" id="IPR036291">
    <property type="entry name" value="NAD(P)-bd_dom_sf"/>
</dbReference>
<protein>
    <recommendedName>
        <fullName evidence="2">NAD(P)-binding domain-containing protein</fullName>
    </recommendedName>
</protein>
<dbReference type="Proteomes" id="UP000701801">
    <property type="component" value="Unassembled WGS sequence"/>
</dbReference>
<dbReference type="OrthoDB" id="10254604at2759"/>
<evidence type="ECO:0000259" key="2">
    <source>
        <dbReference type="Pfam" id="PF13460"/>
    </source>
</evidence>
<organism evidence="3 4">
    <name type="scientific">Hymenoscyphus albidus</name>
    <dbReference type="NCBI Taxonomy" id="595503"/>
    <lineage>
        <taxon>Eukaryota</taxon>
        <taxon>Fungi</taxon>
        <taxon>Dikarya</taxon>
        <taxon>Ascomycota</taxon>
        <taxon>Pezizomycotina</taxon>
        <taxon>Leotiomycetes</taxon>
        <taxon>Helotiales</taxon>
        <taxon>Helotiaceae</taxon>
        <taxon>Hymenoscyphus</taxon>
    </lineage>
</organism>